<evidence type="ECO:0000256" key="1">
    <source>
        <dbReference type="SAM" id="MobiDB-lite"/>
    </source>
</evidence>
<sequence length="21" mass="2633">MRRAMIVCPDSHRQEDNYVRR</sequence>
<dbReference type="Proteomes" id="UP000225277">
    <property type="component" value="Unassembled WGS sequence"/>
</dbReference>
<organism evidence="2 3">
    <name type="scientific">Ramularia collo-cygni</name>
    <dbReference type="NCBI Taxonomy" id="112498"/>
    <lineage>
        <taxon>Eukaryota</taxon>
        <taxon>Fungi</taxon>
        <taxon>Dikarya</taxon>
        <taxon>Ascomycota</taxon>
        <taxon>Pezizomycotina</taxon>
        <taxon>Dothideomycetes</taxon>
        <taxon>Dothideomycetidae</taxon>
        <taxon>Mycosphaerellales</taxon>
        <taxon>Mycosphaerellaceae</taxon>
        <taxon>Ramularia</taxon>
    </lineage>
</organism>
<feature type="region of interest" description="Disordered" evidence="1">
    <location>
        <begin position="1"/>
        <end position="21"/>
    </location>
</feature>
<dbReference type="AlphaFoldDB" id="A0A2D3UPH9"/>
<reference evidence="2 3" key="1">
    <citation type="submission" date="2016-03" db="EMBL/GenBank/DDBJ databases">
        <authorList>
            <person name="Ploux O."/>
        </authorList>
    </citation>
    <scope>NUCLEOTIDE SEQUENCE [LARGE SCALE GENOMIC DNA]</scope>
    <source>
        <strain evidence="2 3">URUG2</strain>
    </source>
</reference>
<protein>
    <submittedName>
        <fullName evidence="2">Uncharacterized protein</fullName>
    </submittedName>
</protein>
<accession>A0A2D3UPH9</accession>
<keyword evidence="3" id="KW-1185">Reference proteome</keyword>
<gene>
    <name evidence="2" type="ORF">RCC_01664</name>
</gene>
<evidence type="ECO:0000313" key="2">
    <source>
        <dbReference type="EMBL" id="CZT15828.1"/>
    </source>
</evidence>
<dbReference type="EMBL" id="FJUY01000002">
    <property type="protein sequence ID" value="CZT15828.1"/>
    <property type="molecule type" value="Genomic_DNA"/>
</dbReference>
<proteinExistence type="predicted"/>
<evidence type="ECO:0000313" key="3">
    <source>
        <dbReference type="Proteomes" id="UP000225277"/>
    </source>
</evidence>
<name>A0A2D3UPH9_9PEZI</name>
<feature type="compositionally biased region" description="Basic and acidic residues" evidence="1">
    <location>
        <begin position="10"/>
        <end position="21"/>
    </location>
</feature>